<evidence type="ECO:0000313" key="1">
    <source>
        <dbReference type="EMBL" id="MBR8645536.1"/>
    </source>
</evidence>
<sequence>MLDFGSPGFEDGDISIEDYIVDYIQKGVQRALRHSGASEITVMGFASEVQ</sequence>
<evidence type="ECO:0000313" key="2">
    <source>
        <dbReference type="Proteomes" id="UP000680045"/>
    </source>
</evidence>
<comment type="caution">
    <text evidence="1">The sequence shown here is derived from an EMBL/GenBank/DDBJ whole genome shotgun (WGS) entry which is preliminary data.</text>
</comment>
<protein>
    <submittedName>
        <fullName evidence="1">Uncharacterized protein</fullName>
    </submittedName>
</protein>
<dbReference type="AlphaFoldDB" id="A0A941FL76"/>
<reference evidence="1" key="1">
    <citation type="submission" date="2021-04" db="EMBL/GenBank/DDBJ databases">
        <title>Whole genome sequencing of Enterococci isolates from hospitalized patients.</title>
        <authorList>
            <person name="Ogoti B.M."/>
            <person name="Onyambu F.G."/>
        </authorList>
    </citation>
    <scope>NUCLEOTIDE SEQUENCE</scope>
    <source>
        <strain evidence="1">242</strain>
    </source>
</reference>
<gene>
    <name evidence="1" type="ORF">KEH51_19800</name>
</gene>
<name>A0A941FL76_9BACI</name>
<accession>A0A941FL76</accession>
<proteinExistence type="predicted"/>
<dbReference type="Proteomes" id="UP000680045">
    <property type="component" value="Unassembled WGS sequence"/>
</dbReference>
<organism evidence="1 2">
    <name type="scientific">Peribacillus frigoritolerans</name>
    <dbReference type="NCBI Taxonomy" id="450367"/>
    <lineage>
        <taxon>Bacteria</taxon>
        <taxon>Bacillati</taxon>
        <taxon>Bacillota</taxon>
        <taxon>Bacilli</taxon>
        <taxon>Bacillales</taxon>
        <taxon>Bacillaceae</taxon>
        <taxon>Peribacillus</taxon>
    </lineage>
</organism>
<dbReference type="EMBL" id="JAGTPW010000039">
    <property type="protein sequence ID" value="MBR8645536.1"/>
    <property type="molecule type" value="Genomic_DNA"/>
</dbReference>